<gene>
    <name evidence="1" type="ORF">A3K86_04420</name>
</gene>
<dbReference type="AlphaFoldDB" id="A0A178KPE4"/>
<dbReference type="EMBL" id="LVHF01000012">
    <property type="protein sequence ID" value="OAN18795.1"/>
    <property type="molecule type" value="Genomic_DNA"/>
</dbReference>
<evidence type="ECO:0000313" key="1">
    <source>
        <dbReference type="EMBL" id="OAN18795.1"/>
    </source>
</evidence>
<accession>A0A178KPE4</accession>
<evidence type="ECO:0000313" key="2">
    <source>
        <dbReference type="Proteomes" id="UP000078503"/>
    </source>
</evidence>
<dbReference type="Proteomes" id="UP000078503">
    <property type="component" value="Unassembled WGS sequence"/>
</dbReference>
<protein>
    <submittedName>
        <fullName evidence="1">Uncharacterized protein</fullName>
    </submittedName>
</protein>
<dbReference type="Pfam" id="PF05666">
    <property type="entry name" value="YcgJ"/>
    <property type="match status" value="1"/>
</dbReference>
<comment type="caution">
    <text evidence="1">The sequence shown here is derived from an EMBL/GenBank/DDBJ whole genome shotgun (WGS) entry which is preliminary data.</text>
</comment>
<organism evidence="1 2">
    <name type="scientific">Photobacterium jeanii</name>
    <dbReference type="NCBI Taxonomy" id="858640"/>
    <lineage>
        <taxon>Bacteria</taxon>
        <taxon>Pseudomonadati</taxon>
        <taxon>Pseudomonadota</taxon>
        <taxon>Gammaproteobacteria</taxon>
        <taxon>Vibrionales</taxon>
        <taxon>Vibrionaceae</taxon>
        <taxon>Photobacterium</taxon>
    </lineage>
</organism>
<sequence length="94" mass="10877">MFAPEHGIICDQKAGFCVDSFGISMEFTKMYLGEESQEKMLKMIDEVGSDNFDPLHYSFSNKVYCDSGERVCYQDRFNETKQADFNAVLFEDKE</sequence>
<proteinExistence type="predicted"/>
<dbReference type="STRING" id="858640.A3K86_04420"/>
<dbReference type="InterPro" id="IPR008617">
    <property type="entry name" value="Uncharacterised_YcgJ"/>
</dbReference>
<keyword evidence="2" id="KW-1185">Reference proteome</keyword>
<name>A0A178KPE4_9GAMM</name>
<reference evidence="1 2" key="1">
    <citation type="submission" date="2016-03" db="EMBL/GenBank/DDBJ databases">
        <title>Photobacterium proteolyticum sp. nov. a protease producing bacterium isolated from ocean sediments of Laizhou Bay.</title>
        <authorList>
            <person name="Li Y."/>
        </authorList>
    </citation>
    <scope>NUCLEOTIDE SEQUENCE [LARGE SCALE GENOMIC DNA]</scope>
    <source>
        <strain evidence="1 2">R-40508</strain>
    </source>
</reference>